<dbReference type="Gene3D" id="3.40.50.80">
    <property type="entry name" value="Nucleotide-binding domain of ferredoxin-NADP reductase (FNR) module"/>
    <property type="match status" value="1"/>
</dbReference>
<gene>
    <name evidence="2" type="ORF">IEQ44_00250</name>
</gene>
<dbReference type="RefSeq" id="WP_193636423.1">
    <property type="nucleotide sequence ID" value="NZ_JADCSA010000001.1"/>
</dbReference>
<dbReference type="InterPro" id="IPR039261">
    <property type="entry name" value="FNR_nucleotide-bd"/>
</dbReference>
<name>A0ABR9RNE0_9ACTN</name>
<dbReference type="Proteomes" id="UP000756387">
    <property type="component" value="Unassembled WGS sequence"/>
</dbReference>
<evidence type="ECO:0000313" key="3">
    <source>
        <dbReference type="Proteomes" id="UP000756387"/>
    </source>
</evidence>
<evidence type="ECO:0000259" key="1">
    <source>
        <dbReference type="Pfam" id="PF10418"/>
    </source>
</evidence>
<accession>A0ABR9RNE0</accession>
<dbReference type="InterPro" id="IPR050353">
    <property type="entry name" value="PyrK_electron_transfer"/>
</dbReference>
<comment type="caution">
    <text evidence="2">The sequence shown here is derived from an EMBL/GenBank/DDBJ whole genome shotgun (WGS) entry which is preliminary data.</text>
</comment>
<dbReference type="Gene3D" id="2.10.240.10">
    <property type="entry name" value="Dihydroorotate dehydrogenase, electron transfer subunit"/>
    <property type="match status" value="1"/>
</dbReference>
<dbReference type="PANTHER" id="PTHR43513">
    <property type="entry name" value="DIHYDROOROTATE DEHYDROGENASE B (NAD(+)), ELECTRON TRANSFER SUBUNIT"/>
    <property type="match status" value="1"/>
</dbReference>
<dbReference type="Pfam" id="PF10418">
    <property type="entry name" value="DHODB_Fe-S_bind"/>
    <property type="match status" value="1"/>
</dbReference>
<reference evidence="2 3" key="1">
    <citation type="submission" date="2020-10" db="EMBL/GenBank/DDBJ databases">
        <title>Nocardioides sp. isolated from sludge.</title>
        <authorList>
            <person name="Zhang X."/>
        </authorList>
    </citation>
    <scope>NUCLEOTIDE SEQUENCE [LARGE SCALE GENOMIC DNA]</scope>
    <source>
        <strain evidence="2 3">Y6</strain>
    </source>
</reference>
<organism evidence="2 3">
    <name type="scientific">Nocardioides malaquae</name>
    <dbReference type="NCBI Taxonomy" id="2773426"/>
    <lineage>
        <taxon>Bacteria</taxon>
        <taxon>Bacillati</taxon>
        <taxon>Actinomycetota</taxon>
        <taxon>Actinomycetes</taxon>
        <taxon>Propionibacteriales</taxon>
        <taxon>Nocardioidaceae</taxon>
        <taxon>Nocardioides</taxon>
    </lineage>
</organism>
<dbReference type="InterPro" id="IPR037117">
    <property type="entry name" value="Dihydroorotate_DH_ele_sf"/>
</dbReference>
<dbReference type="InterPro" id="IPR019480">
    <property type="entry name" value="Dihydroorotate_DH_Fe-S-bd"/>
</dbReference>
<dbReference type="PANTHER" id="PTHR43513:SF3">
    <property type="entry name" value="DIHYDROOROTATE DEHYDROGENASE B (NAD(+)), ELECTRON TRANSFER SUBUNIT-RELATED"/>
    <property type="match status" value="1"/>
</dbReference>
<protein>
    <submittedName>
        <fullName evidence="2">Dihydroorotate dehydrogenase electron transfer subunit</fullName>
    </submittedName>
</protein>
<proteinExistence type="predicted"/>
<sequence>MPRHVRGEVLAVRRAGAHRVVSLAAPGVPATFRPGTFVKVSESGRHDEGWGGSGAWWIHRVEPTSAFGPTVEVLVDPEEADAAWLLGLAVGRSVRVTGALGRPFTLPREPVPVLLVGEGGNASPLVELADRLRQRGCAVTLLLGAPDEQHLFAVREARRLARHLHVRTHDGSVGERGHVADAVGPLLAASQAAVLYTAGVPDACRPVVEAADAAGVPAQVALRVPMPCGTGLCHGCVLPVLTPGDAVRQVRACVEGPVLPGHRVAWDQLVATDAGVAP</sequence>
<keyword evidence="3" id="KW-1185">Reference proteome</keyword>
<evidence type="ECO:0000313" key="2">
    <source>
        <dbReference type="EMBL" id="MBE7323079.1"/>
    </source>
</evidence>
<feature type="domain" description="Dihydroorotate dehydrogenase electron transfer subunit iron-sulphur cluster binding" evidence="1">
    <location>
        <begin position="226"/>
        <end position="264"/>
    </location>
</feature>
<dbReference type="SUPFAM" id="SSF52343">
    <property type="entry name" value="Ferredoxin reductase-like, C-terminal NADP-linked domain"/>
    <property type="match status" value="1"/>
</dbReference>
<dbReference type="EMBL" id="JADCSA010000001">
    <property type="protein sequence ID" value="MBE7323079.1"/>
    <property type="molecule type" value="Genomic_DNA"/>
</dbReference>